<evidence type="ECO:0000256" key="1">
    <source>
        <dbReference type="SAM" id="MobiDB-lite"/>
    </source>
</evidence>
<feature type="region of interest" description="Disordered" evidence="1">
    <location>
        <begin position="245"/>
        <end position="265"/>
    </location>
</feature>
<feature type="region of interest" description="Disordered" evidence="1">
    <location>
        <begin position="279"/>
        <end position="328"/>
    </location>
</feature>
<reference evidence="3 4" key="1">
    <citation type="submission" date="2019-03" db="EMBL/GenBank/DDBJ databases">
        <title>Genomic Encyclopedia of Type Strains, Phase III (KMG-III): the genomes of soil and plant-associated and newly described type strains.</title>
        <authorList>
            <person name="Whitman W."/>
        </authorList>
    </citation>
    <scope>NUCLEOTIDE SEQUENCE [LARGE SCALE GENOMIC DNA]</scope>
    <source>
        <strain evidence="3 4">CGMCC 1.7660</strain>
    </source>
</reference>
<dbReference type="InterPro" id="IPR007055">
    <property type="entry name" value="BON_dom"/>
</dbReference>
<protein>
    <submittedName>
        <fullName evidence="3">Osmotically-inducible protein OsmY</fullName>
    </submittedName>
</protein>
<evidence type="ECO:0000313" key="4">
    <source>
        <dbReference type="Proteomes" id="UP000295783"/>
    </source>
</evidence>
<name>A0A4R6WSY1_9PROT</name>
<feature type="compositionally biased region" description="Low complexity" evidence="1">
    <location>
        <begin position="254"/>
        <end position="265"/>
    </location>
</feature>
<dbReference type="Pfam" id="PF04972">
    <property type="entry name" value="BON"/>
    <property type="match status" value="2"/>
</dbReference>
<dbReference type="AlphaFoldDB" id="A0A4R6WSY1"/>
<sequence length="328" mass="34793">MNRARIPFCGKVPAHIPGTRAFMGVMAGGGLVLLLGACSPVGTAVGVAATTINLATQERGLVTGVDDNLIWVGINERMFRKDAELFQKVSLQVHEGRVLLTGFVQKPEHRVMATELAWQADGVREVDNQIKIGNSLGVDDYAEDAWLIARLRMKLMADSQVRANNYSIDCIRSTVYLIGVAQDKAELQRVIDHARDIPYVDAVVARVRLLDEALPPVPDAPPIIRDSPIAGEPLLVEAQPPAPLAKEMGAGGLPKSTPAAAATPQAAKPFVAQNVSAQPGPFQAVPFQPQPPATTSTSSQPPFAKPFVPAPSSTSEASAAELQATPLP</sequence>
<dbReference type="PANTHER" id="PTHR34606:SF15">
    <property type="entry name" value="BON DOMAIN-CONTAINING PROTEIN"/>
    <property type="match status" value="1"/>
</dbReference>
<keyword evidence="4" id="KW-1185">Reference proteome</keyword>
<dbReference type="EMBL" id="SNYW01000001">
    <property type="protein sequence ID" value="TDQ86356.1"/>
    <property type="molecule type" value="Genomic_DNA"/>
</dbReference>
<feature type="compositionally biased region" description="Low complexity" evidence="1">
    <location>
        <begin position="310"/>
        <end position="321"/>
    </location>
</feature>
<feature type="compositionally biased region" description="Low complexity" evidence="1">
    <location>
        <begin position="279"/>
        <end position="302"/>
    </location>
</feature>
<accession>A0A4R6WSY1</accession>
<gene>
    <name evidence="3" type="ORF">A8950_0047</name>
</gene>
<organism evidence="3 4">
    <name type="scientific">Dongia mobilis</name>
    <dbReference type="NCBI Taxonomy" id="578943"/>
    <lineage>
        <taxon>Bacteria</taxon>
        <taxon>Pseudomonadati</taxon>
        <taxon>Pseudomonadota</taxon>
        <taxon>Alphaproteobacteria</taxon>
        <taxon>Rhodospirillales</taxon>
        <taxon>Dongiaceae</taxon>
        <taxon>Dongia</taxon>
    </lineage>
</organism>
<dbReference type="OrthoDB" id="8479706at2"/>
<evidence type="ECO:0000313" key="3">
    <source>
        <dbReference type="EMBL" id="TDQ86356.1"/>
    </source>
</evidence>
<dbReference type="RefSeq" id="WP_133611474.1">
    <property type="nucleotide sequence ID" value="NZ_SNYW01000001.1"/>
</dbReference>
<feature type="domain" description="BON" evidence="2">
    <location>
        <begin position="66"/>
        <end position="134"/>
    </location>
</feature>
<dbReference type="Gene3D" id="3.30.1340.30">
    <property type="match status" value="1"/>
</dbReference>
<evidence type="ECO:0000259" key="2">
    <source>
        <dbReference type="PROSITE" id="PS50914"/>
    </source>
</evidence>
<proteinExistence type="predicted"/>
<feature type="domain" description="BON" evidence="2">
    <location>
        <begin position="143"/>
        <end position="211"/>
    </location>
</feature>
<dbReference type="PROSITE" id="PS50914">
    <property type="entry name" value="BON"/>
    <property type="match status" value="2"/>
</dbReference>
<dbReference type="PANTHER" id="PTHR34606">
    <property type="entry name" value="BON DOMAIN-CONTAINING PROTEIN"/>
    <property type="match status" value="1"/>
</dbReference>
<dbReference type="InterPro" id="IPR051686">
    <property type="entry name" value="Lipoprotein_DolP"/>
</dbReference>
<comment type="caution">
    <text evidence="3">The sequence shown here is derived from an EMBL/GenBank/DDBJ whole genome shotgun (WGS) entry which is preliminary data.</text>
</comment>
<dbReference type="Proteomes" id="UP000295783">
    <property type="component" value="Unassembled WGS sequence"/>
</dbReference>